<name>A0ABR4JEK7_9EURO</name>
<keyword evidence="1" id="KW-0732">Signal</keyword>
<dbReference type="EMBL" id="JBFXLU010000145">
    <property type="protein sequence ID" value="KAL2838470.1"/>
    <property type="molecule type" value="Genomic_DNA"/>
</dbReference>
<reference evidence="2 3" key="1">
    <citation type="submission" date="2024-07" db="EMBL/GenBank/DDBJ databases">
        <title>Section-level genome sequencing and comparative genomics of Aspergillus sections Usti and Cavernicolus.</title>
        <authorList>
            <consortium name="Lawrence Berkeley National Laboratory"/>
            <person name="Nybo J.L."/>
            <person name="Vesth T.C."/>
            <person name="Theobald S."/>
            <person name="Frisvad J.C."/>
            <person name="Larsen T.O."/>
            <person name="Kjaerboelling I."/>
            <person name="Rothschild-Mancinelli K."/>
            <person name="Lyhne E.K."/>
            <person name="Kogle M.E."/>
            <person name="Barry K."/>
            <person name="Clum A."/>
            <person name="Na H."/>
            <person name="Ledsgaard L."/>
            <person name="Lin J."/>
            <person name="Lipzen A."/>
            <person name="Kuo A."/>
            <person name="Riley R."/>
            <person name="Mondo S."/>
            <person name="Labutti K."/>
            <person name="Haridas S."/>
            <person name="Pangalinan J."/>
            <person name="Salamov A.A."/>
            <person name="Simmons B.A."/>
            <person name="Magnuson J.K."/>
            <person name="Chen J."/>
            <person name="Drula E."/>
            <person name="Henrissat B."/>
            <person name="Wiebenga A."/>
            <person name="Lubbers R.J."/>
            <person name="Gomes A.C."/>
            <person name="Makela M.R."/>
            <person name="Stajich J."/>
            <person name="Grigoriev I.V."/>
            <person name="Mortensen U.H."/>
            <person name="De Vries R.P."/>
            <person name="Baker S.E."/>
            <person name="Andersen M.R."/>
        </authorList>
    </citation>
    <scope>NUCLEOTIDE SEQUENCE [LARGE SCALE GENOMIC DNA]</scope>
    <source>
        <strain evidence="2 3">CBS 123904</strain>
    </source>
</reference>
<dbReference type="Proteomes" id="UP001610446">
    <property type="component" value="Unassembled WGS sequence"/>
</dbReference>
<organism evidence="2 3">
    <name type="scientific">Aspergillus pseudoustus</name>
    <dbReference type="NCBI Taxonomy" id="1810923"/>
    <lineage>
        <taxon>Eukaryota</taxon>
        <taxon>Fungi</taxon>
        <taxon>Dikarya</taxon>
        <taxon>Ascomycota</taxon>
        <taxon>Pezizomycotina</taxon>
        <taxon>Eurotiomycetes</taxon>
        <taxon>Eurotiomycetidae</taxon>
        <taxon>Eurotiales</taxon>
        <taxon>Aspergillaceae</taxon>
        <taxon>Aspergillus</taxon>
        <taxon>Aspergillus subgen. Nidulantes</taxon>
    </lineage>
</organism>
<evidence type="ECO:0008006" key="4">
    <source>
        <dbReference type="Google" id="ProtNLM"/>
    </source>
</evidence>
<evidence type="ECO:0000313" key="3">
    <source>
        <dbReference type="Proteomes" id="UP001610446"/>
    </source>
</evidence>
<comment type="caution">
    <text evidence="2">The sequence shown here is derived from an EMBL/GenBank/DDBJ whole genome shotgun (WGS) entry which is preliminary data.</text>
</comment>
<feature type="signal peptide" evidence="1">
    <location>
        <begin position="1"/>
        <end position="18"/>
    </location>
</feature>
<evidence type="ECO:0000313" key="2">
    <source>
        <dbReference type="EMBL" id="KAL2838470.1"/>
    </source>
</evidence>
<gene>
    <name evidence="2" type="ORF">BJY01DRAFT_250970</name>
</gene>
<protein>
    <recommendedName>
        <fullName evidence="4">Concanavalin A-like lectin/glucanase domain-containing protein</fullName>
    </recommendedName>
</protein>
<keyword evidence="3" id="KW-1185">Reference proteome</keyword>
<feature type="chain" id="PRO_5045241845" description="Concanavalin A-like lectin/glucanase domain-containing protein" evidence="1">
    <location>
        <begin position="19"/>
        <end position="333"/>
    </location>
</feature>
<accession>A0ABR4JEK7</accession>
<sequence length="333" mass="36694">MRGLRFFALAALAVPAIARISPYDPDDALRPDNVTGLVYEYYNEIGSYYNGTLTIRVHPEYNPPARYSHESDEYLCDEYENRTFDVTMNAMAGFKKPPPASAPHINPFFLDIEVWPMPYELLGSGNENYTNDEAFSITSEMGGDDGPRFKLNMTTTPTNTSGSSVSTTNAEYRFDGDAPPNFLLWNQGFVFNVSGVCSGWERTDDVLYKGSLIRPVDIDNDLVYDWITNTTAPDTAISGSFDGQTAQVEISSAFSALRARDLEIVGRVELIFSGKIDSERSDQLLLGRETPDWNATLGFARGSVAGVEDGASRGVGSLWILGLTGFISLLFII</sequence>
<evidence type="ECO:0000256" key="1">
    <source>
        <dbReference type="SAM" id="SignalP"/>
    </source>
</evidence>
<proteinExistence type="predicted"/>